<comment type="caution">
    <text evidence="1">The sequence shown here is derived from an EMBL/GenBank/DDBJ whole genome shotgun (WGS) entry which is preliminary data.</text>
</comment>
<evidence type="ECO:0000313" key="1">
    <source>
        <dbReference type="EMBL" id="GFR99710.1"/>
    </source>
</evidence>
<dbReference type="EMBL" id="BMAT01012819">
    <property type="protein sequence ID" value="GFR99710.1"/>
    <property type="molecule type" value="Genomic_DNA"/>
</dbReference>
<dbReference type="InterPro" id="IPR036691">
    <property type="entry name" value="Endo/exonu/phosph_ase_sf"/>
</dbReference>
<dbReference type="AlphaFoldDB" id="A0AAV4HSM4"/>
<dbReference type="SUPFAM" id="SSF56219">
    <property type="entry name" value="DNase I-like"/>
    <property type="match status" value="1"/>
</dbReference>
<dbReference type="Gene3D" id="3.60.10.10">
    <property type="entry name" value="Endonuclease/exonuclease/phosphatase"/>
    <property type="match status" value="1"/>
</dbReference>
<accession>A0AAV4HSM4</accession>
<proteinExistence type="predicted"/>
<evidence type="ECO:0000313" key="2">
    <source>
        <dbReference type="Proteomes" id="UP000762676"/>
    </source>
</evidence>
<keyword evidence="2" id="KW-1185">Reference proteome</keyword>
<sequence length="135" mass="15514">MTIKQVKSLDILILMGDFNAKVGTTTMSKSIDREGLGETNERGERLIIQYCEKRELSIVNTLFIQPKRRLYTWKSPGDLFRNQIDYIAIKSRFKNVIVDCRTSPGADIGSDHNPVIMKMNLKLKKPNKKTNEIIK</sequence>
<reference evidence="1 2" key="1">
    <citation type="journal article" date="2021" name="Elife">
        <title>Chloroplast acquisition without the gene transfer in kleptoplastic sea slugs, Plakobranchus ocellatus.</title>
        <authorList>
            <person name="Maeda T."/>
            <person name="Takahashi S."/>
            <person name="Yoshida T."/>
            <person name="Shimamura S."/>
            <person name="Takaki Y."/>
            <person name="Nagai Y."/>
            <person name="Toyoda A."/>
            <person name="Suzuki Y."/>
            <person name="Arimoto A."/>
            <person name="Ishii H."/>
            <person name="Satoh N."/>
            <person name="Nishiyama T."/>
            <person name="Hasebe M."/>
            <person name="Maruyama T."/>
            <person name="Minagawa J."/>
            <person name="Obokata J."/>
            <person name="Shigenobu S."/>
        </authorList>
    </citation>
    <scope>NUCLEOTIDE SEQUENCE [LARGE SCALE GENOMIC DNA]</scope>
</reference>
<gene>
    <name evidence="1" type="ORF">ElyMa_006380000</name>
</gene>
<protein>
    <submittedName>
        <fullName evidence="1">Craniofacial development protein 2-like</fullName>
    </submittedName>
</protein>
<name>A0AAV4HSM4_9GAST</name>
<dbReference type="Proteomes" id="UP000762676">
    <property type="component" value="Unassembled WGS sequence"/>
</dbReference>
<organism evidence="1 2">
    <name type="scientific">Elysia marginata</name>
    <dbReference type="NCBI Taxonomy" id="1093978"/>
    <lineage>
        <taxon>Eukaryota</taxon>
        <taxon>Metazoa</taxon>
        <taxon>Spiralia</taxon>
        <taxon>Lophotrochozoa</taxon>
        <taxon>Mollusca</taxon>
        <taxon>Gastropoda</taxon>
        <taxon>Heterobranchia</taxon>
        <taxon>Euthyneura</taxon>
        <taxon>Panpulmonata</taxon>
        <taxon>Sacoglossa</taxon>
        <taxon>Placobranchoidea</taxon>
        <taxon>Plakobranchidae</taxon>
        <taxon>Elysia</taxon>
    </lineage>
</organism>